<evidence type="ECO:0000256" key="4">
    <source>
        <dbReference type="ARBA" id="ARBA00023004"/>
    </source>
</evidence>
<evidence type="ECO:0000256" key="1">
    <source>
        <dbReference type="ARBA" id="ARBA00022617"/>
    </source>
</evidence>
<dbReference type="InterPro" id="IPR036909">
    <property type="entry name" value="Cyt_c-like_dom_sf"/>
</dbReference>
<dbReference type="GO" id="GO:0020037">
    <property type="term" value="F:heme binding"/>
    <property type="evidence" value="ECO:0007669"/>
    <property type="project" value="InterPro"/>
</dbReference>
<dbReference type="InterPro" id="IPR011045">
    <property type="entry name" value="N2O_reductase_N"/>
</dbReference>
<evidence type="ECO:0000256" key="2">
    <source>
        <dbReference type="ARBA" id="ARBA00022723"/>
    </source>
</evidence>
<evidence type="ECO:0000256" key="6">
    <source>
        <dbReference type="SAM" id="MobiDB-lite"/>
    </source>
</evidence>
<name>A0AAV3U6Z2_9ALTE</name>
<dbReference type="SUPFAM" id="SSF49299">
    <property type="entry name" value="PKD domain"/>
    <property type="match status" value="1"/>
</dbReference>
<feature type="compositionally biased region" description="Gly residues" evidence="6">
    <location>
        <begin position="501"/>
        <end position="518"/>
    </location>
</feature>
<dbReference type="Gene3D" id="3.40.1350.20">
    <property type="match status" value="1"/>
</dbReference>
<comment type="caution">
    <text evidence="9">The sequence shown here is derived from an EMBL/GenBank/DDBJ whole genome shotgun (WGS) entry which is preliminary data.</text>
</comment>
<reference evidence="10" key="1">
    <citation type="journal article" date="2019" name="Int. J. Syst. Evol. Microbiol.">
        <title>The Global Catalogue of Microorganisms (GCM) 10K type strain sequencing project: providing services to taxonomists for standard genome sequencing and annotation.</title>
        <authorList>
            <consortium name="The Broad Institute Genomics Platform"/>
            <consortium name="The Broad Institute Genome Sequencing Center for Infectious Disease"/>
            <person name="Wu L."/>
            <person name="Ma J."/>
        </authorList>
    </citation>
    <scope>NUCLEOTIDE SEQUENCE [LARGE SCALE GENOMIC DNA]</scope>
    <source>
        <strain evidence="10">JCM 19134</strain>
    </source>
</reference>
<dbReference type="InterPro" id="IPR035986">
    <property type="entry name" value="PKD_dom_sf"/>
</dbReference>
<dbReference type="RefSeq" id="WP_345425926.1">
    <property type="nucleotide sequence ID" value="NZ_AP031496.1"/>
</dbReference>
<dbReference type="EMBL" id="BAABLX010000029">
    <property type="protein sequence ID" value="GAA4952661.1"/>
    <property type="molecule type" value="Genomic_DNA"/>
</dbReference>
<evidence type="ECO:0000256" key="3">
    <source>
        <dbReference type="ARBA" id="ARBA00022729"/>
    </source>
</evidence>
<dbReference type="InterPro" id="IPR000601">
    <property type="entry name" value="PKD_dom"/>
</dbReference>
<dbReference type="Gene3D" id="1.10.760.10">
    <property type="entry name" value="Cytochrome c-like domain"/>
    <property type="match status" value="1"/>
</dbReference>
<dbReference type="InterPro" id="IPR022409">
    <property type="entry name" value="PKD/Chitinase_dom"/>
</dbReference>
<dbReference type="PANTHER" id="PTHR47197:SF3">
    <property type="entry name" value="DIHYDRO-HEME D1 DEHYDROGENASE"/>
    <property type="match status" value="1"/>
</dbReference>
<dbReference type="Pfam" id="PF13205">
    <property type="entry name" value="Big_5"/>
    <property type="match status" value="1"/>
</dbReference>
<dbReference type="InterPro" id="IPR019405">
    <property type="entry name" value="Lactonase_7-beta_prop"/>
</dbReference>
<dbReference type="InterPro" id="IPR032812">
    <property type="entry name" value="SbsA_Ig"/>
</dbReference>
<dbReference type="InterPro" id="IPR051200">
    <property type="entry name" value="Host-pathogen_enzymatic-act"/>
</dbReference>
<evidence type="ECO:0000259" key="8">
    <source>
        <dbReference type="PROSITE" id="PS51175"/>
    </source>
</evidence>
<keyword evidence="10" id="KW-1185">Reference proteome</keyword>
<dbReference type="Pfam" id="PF10282">
    <property type="entry name" value="Lactonase"/>
    <property type="match status" value="1"/>
</dbReference>
<dbReference type="SUPFAM" id="SSF49785">
    <property type="entry name" value="Galactose-binding domain-like"/>
    <property type="match status" value="1"/>
</dbReference>
<dbReference type="PANTHER" id="PTHR47197">
    <property type="entry name" value="PROTEIN NIRF"/>
    <property type="match status" value="1"/>
</dbReference>
<dbReference type="InterPro" id="IPR005084">
    <property type="entry name" value="CBM6"/>
</dbReference>
<organism evidence="9 10">
    <name type="scientific">Halioxenophilus aromaticivorans</name>
    <dbReference type="NCBI Taxonomy" id="1306992"/>
    <lineage>
        <taxon>Bacteria</taxon>
        <taxon>Pseudomonadati</taxon>
        <taxon>Pseudomonadota</taxon>
        <taxon>Gammaproteobacteria</taxon>
        <taxon>Alteromonadales</taxon>
        <taxon>Alteromonadaceae</taxon>
        <taxon>Halioxenophilus</taxon>
    </lineage>
</organism>
<dbReference type="SUPFAM" id="SSF46626">
    <property type="entry name" value="Cytochrome c"/>
    <property type="match status" value="2"/>
</dbReference>
<evidence type="ECO:0000313" key="9">
    <source>
        <dbReference type="EMBL" id="GAA4952661.1"/>
    </source>
</evidence>
<dbReference type="Pfam" id="PF00801">
    <property type="entry name" value="PKD"/>
    <property type="match status" value="1"/>
</dbReference>
<dbReference type="Gene3D" id="2.60.120.260">
    <property type="entry name" value="Galactose-binding domain-like"/>
    <property type="match status" value="1"/>
</dbReference>
<dbReference type="PROSITE" id="PS51175">
    <property type="entry name" value="CBM6"/>
    <property type="match status" value="1"/>
</dbReference>
<feature type="domain" description="CBM6" evidence="8">
    <location>
        <begin position="1218"/>
        <end position="1346"/>
    </location>
</feature>
<dbReference type="InterPro" id="IPR009056">
    <property type="entry name" value="Cyt_c-like_dom"/>
</dbReference>
<keyword evidence="2 5" id="KW-0479">Metal-binding</keyword>
<keyword evidence="1 5" id="KW-0349">Heme</keyword>
<dbReference type="GO" id="GO:0030246">
    <property type="term" value="F:carbohydrate binding"/>
    <property type="evidence" value="ECO:0007669"/>
    <property type="project" value="InterPro"/>
</dbReference>
<proteinExistence type="predicted"/>
<dbReference type="GO" id="GO:0009055">
    <property type="term" value="F:electron transfer activity"/>
    <property type="evidence" value="ECO:0007669"/>
    <property type="project" value="InterPro"/>
</dbReference>
<dbReference type="SMART" id="SM00089">
    <property type="entry name" value="PKD"/>
    <property type="match status" value="1"/>
</dbReference>
<gene>
    <name evidence="9" type="ORF">GCM10025791_36830</name>
</gene>
<feature type="domain" description="Cytochrome c" evidence="7">
    <location>
        <begin position="984"/>
        <end position="1118"/>
    </location>
</feature>
<feature type="region of interest" description="Disordered" evidence="6">
    <location>
        <begin position="490"/>
        <end position="526"/>
    </location>
</feature>
<accession>A0AAV3U6Z2</accession>
<dbReference type="InterPro" id="IPR015943">
    <property type="entry name" value="WD40/YVTN_repeat-like_dom_sf"/>
</dbReference>
<evidence type="ECO:0000313" key="10">
    <source>
        <dbReference type="Proteomes" id="UP001409585"/>
    </source>
</evidence>
<keyword evidence="4 5" id="KW-0408">Iron</keyword>
<dbReference type="Gene3D" id="2.130.10.10">
    <property type="entry name" value="YVTN repeat-like/Quinoprotein amine dehydrogenase"/>
    <property type="match status" value="2"/>
</dbReference>
<sequence length="1535" mass="164372">MKKHLTVLASALALASAELKADFPNQASSSPGKLISKSHPELGRLSTIDVLGDYIIAIPEQPSAPEGSDFIVRAIDISDPKNPRTVATFGTTKHPMLAHGTYKRGNQLYLGGWPTDAVTLENDGSLTHERWEGWDVKEFGKTGGQYPWAVKNWWSYNPVSGNAYIKKHNKTLAEWDHLGLTGVVGFPTVVGNVLLYGSDQSMSGAAAYDISDPTNPVLLDVLKLPEQHPTLSVTKWKNGSTEQTPLPYGLGGYWHEIHSHYMVFARRHENPGIQVVDFSDPTNLKLHCDVFFKDPKHGLTNKRGTHDPMYLNFQDEYVFAEKLKVNIETCEVEQYFDELEAGIETNQYSRPIGNLLLTGGGNNYLIEGSGGKPGGLGIWAHQSQKDTRPPYVAYHIPKANQTNYPVGAPITLMIPETLHSTTITAGETLKLTKVGGGEVAIDYVLTHAGLLTVSPLQDLEANSTYEMELAGIEDAVHNKMERYTFRFATGSSVNDDDKGGDTGGGSGGGGSGGGGGNDNGSDPVVVETNTAPVINNVNVGPSSTAVIGDSVTVSVNASDADGDALQYRFRKQDGEEYSAWTSSSSASFNYSNVGSYSINVQVKDGNGAQVTSVAHVAVVQDMVLGEASLVSGPMALSLNGDFIWVANPDNDTISKISTSTHQLLAEIPVGKKPTSIAMDKHNRAWITLKDEDAIAVVDQHGGRYDTHQLDYGSAPVSVVFNREGTLAFVALANSGEVIKINRWTKEITGRVAGITDPKAMALTHDESRLLVTRFTSGQHWGEVYELNTTAMTHTNTIRLEESLVPDDLDNGRGVPNYLASIIVDGSDQYAYVVGKKDNTARGLLNGNGDLDDDNSVRTFIGKIDLASGTEVRAERLDFDNADSPSGLAISDNGQYVFAALQGNNQIAVLSRDTTNGKLLGTVSKLATGLAPQGLLFDAASQQLFVKNFTDRSVSTVDLAQFLTGSLANPAIVETVTVGNEKLSAQELQGKQIFYNAAHGLDEEGQVTGRTSAEGYLSCATCHFEGGQDNRVYDFTGRGEGLRNNISLVGRMGTRYGNVHWSGNFDEIQDFENDMRHNFLGRGLMSNSSFAATEDPLGSPKAGQSAELDALAAYVESLGKATLDRSPFRDSQGQMSSAAKAGEQVFSDLGCSSCHAGKGFTDGELHNVGTLREYSGKRLHASLPGISTPSLLGVFKTAPYLHDGSAATLEDVFKLIGGRVFQAEDANLSGGASVVTPAADFSHYRKGVGVQLTAGSKLALTARSNPHTGIVRVRYSTAAANATLQLKVNGTSYSTKLATLPTVDGLQTAFEEAIFTAQLGSGFNNIEVSFTSANGNDKVYVDDLTVSRPWEQKLSLAHTKVQTASATQRSNLMAYLKQLDQASAPEDDEAVKVGSAPVSPVVDDAPKVDVCGRPSFSFGADKGAYVWKDCEQAKWFMYVSPGGTSIDYSGSISSSTGFTATNKISFERHDTFNASAQLIEFRMRAWGSSADGIAVSVADTADACFNIDTSNAKVYLGPQAVEMSQGFDLNSLQGCD</sequence>
<dbReference type="InterPro" id="IPR008979">
    <property type="entry name" value="Galactose-bd-like_sf"/>
</dbReference>
<keyword evidence="3" id="KW-0732">Signal</keyword>
<dbReference type="PROSITE" id="PS51007">
    <property type="entry name" value="CYTC"/>
    <property type="match status" value="2"/>
</dbReference>
<dbReference type="GO" id="GO:0046872">
    <property type="term" value="F:metal ion binding"/>
    <property type="evidence" value="ECO:0007669"/>
    <property type="project" value="UniProtKB-KW"/>
</dbReference>
<dbReference type="Proteomes" id="UP001409585">
    <property type="component" value="Unassembled WGS sequence"/>
</dbReference>
<protein>
    <submittedName>
        <fullName evidence="9">Uncharacterized protein</fullName>
    </submittedName>
</protein>
<feature type="domain" description="Cytochrome c" evidence="7">
    <location>
        <begin position="1136"/>
        <end position="1379"/>
    </location>
</feature>
<evidence type="ECO:0000256" key="5">
    <source>
        <dbReference type="PROSITE-ProRule" id="PRU00433"/>
    </source>
</evidence>
<dbReference type="SUPFAM" id="SSF50974">
    <property type="entry name" value="Nitrous oxide reductase, N-terminal domain"/>
    <property type="match status" value="1"/>
</dbReference>
<evidence type="ECO:0000259" key="7">
    <source>
        <dbReference type="PROSITE" id="PS51007"/>
    </source>
</evidence>